<reference evidence="1" key="1">
    <citation type="journal article" date="2014" name="Int. J. Syst. Evol. Microbiol.">
        <title>Complete genome sequence of Corynebacterium casei LMG S-19264T (=DSM 44701T), isolated from a smear-ripened cheese.</title>
        <authorList>
            <consortium name="US DOE Joint Genome Institute (JGI-PGF)"/>
            <person name="Walter F."/>
            <person name="Albersmeier A."/>
            <person name="Kalinowski J."/>
            <person name="Ruckert C."/>
        </authorList>
    </citation>
    <scope>NUCLEOTIDE SEQUENCE</scope>
    <source>
        <strain evidence="1">CGMCC 1.15454</strain>
    </source>
</reference>
<name>A0A9W5X4R3_9BACI</name>
<protein>
    <submittedName>
        <fullName evidence="1">Uncharacterized protein</fullName>
    </submittedName>
</protein>
<sequence length="69" mass="7312">MKITAYAEPIAEAGNRTIPFLIESATVGSIVTIAVITAKTGGQFNSTQIQAVIKMAIPVLTVRVPAIWK</sequence>
<keyword evidence="2" id="KW-1185">Reference proteome</keyword>
<comment type="caution">
    <text evidence="1">The sequence shown here is derived from an EMBL/GenBank/DDBJ whole genome shotgun (WGS) entry which is preliminary data.</text>
</comment>
<organism evidence="1 2">
    <name type="scientific">Lentibacillus populi</name>
    <dbReference type="NCBI Taxonomy" id="1827502"/>
    <lineage>
        <taxon>Bacteria</taxon>
        <taxon>Bacillati</taxon>
        <taxon>Bacillota</taxon>
        <taxon>Bacilli</taxon>
        <taxon>Bacillales</taxon>
        <taxon>Bacillaceae</taxon>
        <taxon>Lentibacillus</taxon>
    </lineage>
</organism>
<evidence type="ECO:0000313" key="2">
    <source>
        <dbReference type="Proteomes" id="UP000621492"/>
    </source>
</evidence>
<accession>A0A9W5X4R3</accession>
<evidence type="ECO:0000313" key="1">
    <source>
        <dbReference type="EMBL" id="GGB36159.1"/>
    </source>
</evidence>
<dbReference type="AlphaFoldDB" id="A0A9W5X4R3"/>
<gene>
    <name evidence="1" type="ORF">GCM10011409_11990</name>
</gene>
<proteinExistence type="predicted"/>
<dbReference type="EMBL" id="BMJD01000006">
    <property type="protein sequence ID" value="GGB36159.1"/>
    <property type="molecule type" value="Genomic_DNA"/>
</dbReference>
<dbReference type="Proteomes" id="UP000621492">
    <property type="component" value="Unassembled WGS sequence"/>
</dbReference>
<reference evidence="1" key="2">
    <citation type="submission" date="2020-09" db="EMBL/GenBank/DDBJ databases">
        <authorList>
            <person name="Sun Q."/>
            <person name="Zhou Y."/>
        </authorList>
    </citation>
    <scope>NUCLEOTIDE SEQUENCE</scope>
    <source>
        <strain evidence="1">CGMCC 1.15454</strain>
    </source>
</reference>